<protein>
    <submittedName>
        <fullName evidence="1">Uncharacterized protein</fullName>
    </submittedName>
</protein>
<name>C0ZL69_BREBN</name>
<dbReference type="Proteomes" id="UP000001877">
    <property type="component" value="Chromosome"/>
</dbReference>
<gene>
    <name evidence="1" type="ordered locus">BBR47_49190</name>
</gene>
<dbReference type="KEGG" id="bbe:BBR47_49190"/>
<dbReference type="RefSeq" id="WP_015893151.1">
    <property type="nucleotide sequence ID" value="NC_012491.1"/>
</dbReference>
<keyword evidence="2" id="KW-1185">Reference proteome</keyword>
<evidence type="ECO:0000313" key="1">
    <source>
        <dbReference type="EMBL" id="BAH45896.1"/>
    </source>
</evidence>
<reference evidence="1 2" key="1">
    <citation type="submission" date="2005-03" db="EMBL/GenBank/DDBJ databases">
        <title>Brevibacillus brevis strain 47, complete genome.</title>
        <authorList>
            <person name="Hosoyama A."/>
            <person name="Yamada R."/>
            <person name="Hongo Y."/>
            <person name="Terui Y."/>
            <person name="Ankai A."/>
            <person name="Masuyama W."/>
            <person name="Sekiguchi M."/>
            <person name="Takeda T."/>
            <person name="Asano K."/>
            <person name="Ohji S."/>
            <person name="Ichikawa N."/>
            <person name="Narita S."/>
            <person name="Aoki N."/>
            <person name="Miura H."/>
            <person name="Matsushita S."/>
            <person name="Sekigawa T."/>
            <person name="Yamagata H."/>
            <person name="Yoshikawa H."/>
            <person name="Udaka S."/>
            <person name="Tanikawa S."/>
            <person name="Fujita N."/>
        </authorList>
    </citation>
    <scope>NUCLEOTIDE SEQUENCE [LARGE SCALE GENOMIC DNA]</scope>
    <source>
        <strain evidence="2">47 / JCM 6285 / NBRC 100599</strain>
    </source>
</reference>
<evidence type="ECO:0000313" key="2">
    <source>
        <dbReference type="Proteomes" id="UP000001877"/>
    </source>
</evidence>
<dbReference type="HOGENOM" id="CLU_3023017_0_0_9"/>
<dbReference type="EMBL" id="AP008955">
    <property type="protein sequence ID" value="BAH45896.1"/>
    <property type="molecule type" value="Genomic_DNA"/>
</dbReference>
<dbReference type="AlphaFoldDB" id="C0ZL69"/>
<dbReference type="STRING" id="358681.BBR47_49190"/>
<proteinExistence type="predicted"/>
<sequence length="55" mass="6629">MQEDIEQRISAIYHAHYQDVYYFLLHFTGNQTFAISYDSLMLKKIREDVNDEKAE</sequence>
<accession>C0ZL69</accession>
<dbReference type="eggNOG" id="COG1595">
    <property type="taxonomic scope" value="Bacteria"/>
</dbReference>
<organism evidence="1 2">
    <name type="scientific">Brevibacillus brevis (strain 47 / JCM 6285 / NBRC 100599)</name>
    <dbReference type="NCBI Taxonomy" id="358681"/>
    <lineage>
        <taxon>Bacteria</taxon>
        <taxon>Bacillati</taxon>
        <taxon>Bacillota</taxon>
        <taxon>Bacilli</taxon>
        <taxon>Bacillales</taxon>
        <taxon>Paenibacillaceae</taxon>
        <taxon>Brevibacillus</taxon>
    </lineage>
</organism>